<proteinExistence type="predicted"/>
<dbReference type="InterPro" id="IPR016193">
    <property type="entry name" value="Cytidine_deaminase-like"/>
</dbReference>
<gene>
    <name evidence="2" type="ORF">AJ79_05859</name>
</gene>
<dbReference type="InterPro" id="IPR002125">
    <property type="entry name" value="CMP_dCMP_dom"/>
</dbReference>
<dbReference type="EMBL" id="PDNB01000097">
    <property type="protein sequence ID" value="PGH08854.1"/>
    <property type="molecule type" value="Genomic_DNA"/>
</dbReference>
<sequence>MENQRYSNAPNPVLHIKIAAGDHKGFMEYALDQARLSPPSSAKFCVGAVLVDANRMKFCRRDAQWSFQAIDLGTQGALMRNIAV</sequence>
<dbReference type="GO" id="GO:0003824">
    <property type="term" value="F:catalytic activity"/>
    <property type="evidence" value="ECO:0007669"/>
    <property type="project" value="InterPro"/>
</dbReference>
<dbReference type="PROSITE" id="PS51747">
    <property type="entry name" value="CYT_DCMP_DEAMINASES_2"/>
    <property type="match status" value="1"/>
</dbReference>
<keyword evidence="3" id="KW-1185">Reference proteome</keyword>
<evidence type="ECO:0000313" key="3">
    <source>
        <dbReference type="Proteomes" id="UP000223968"/>
    </source>
</evidence>
<protein>
    <recommendedName>
        <fullName evidence="1">CMP/dCMP-type deaminase domain-containing protein</fullName>
    </recommendedName>
</protein>
<dbReference type="SUPFAM" id="SSF53927">
    <property type="entry name" value="Cytidine deaminase-like"/>
    <property type="match status" value="1"/>
</dbReference>
<dbReference type="OrthoDB" id="252265at2759"/>
<evidence type="ECO:0000259" key="1">
    <source>
        <dbReference type="PROSITE" id="PS51747"/>
    </source>
</evidence>
<organism evidence="2 3">
    <name type="scientific">Helicocarpus griseus UAMH5409</name>
    <dbReference type="NCBI Taxonomy" id="1447875"/>
    <lineage>
        <taxon>Eukaryota</taxon>
        <taxon>Fungi</taxon>
        <taxon>Dikarya</taxon>
        <taxon>Ascomycota</taxon>
        <taxon>Pezizomycotina</taxon>
        <taxon>Eurotiomycetes</taxon>
        <taxon>Eurotiomycetidae</taxon>
        <taxon>Onygenales</taxon>
        <taxon>Ajellomycetaceae</taxon>
        <taxon>Helicocarpus</taxon>
    </lineage>
</organism>
<reference evidence="2 3" key="1">
    <citation type="submission" date="2017-10" db="EMBL/GenBank/DDBJ databases">
        <title>Comparative genomics in systemic dimorphic fungi from Ajellomycetaceae.</title>
        <authorList>
            <person name="Munoz J.F."/>
            <person name="Mcewen J.G."/>
            <person name="Clay O.K."/>
            <person name="Cuomo C.A."/>
        </authorList>
    </citation>
    <scope>NUCLEOTIDE SEQUENCE [LARGE SCALE GENOMIC DNA]</scope>
    <source>
        <strain evidence="2 3">UAMH5409</strain>
    </source>
</reference>
<accession>A0A2B7XB30</accession>
<dbReference type="STRING" id="1447875.A0A2B7XB30"/>
<dbReference type="Proteomes" id="UP000223968">
    <property type="component" value="Unassembled WGS sequence"/>
</dbReference>
<feature type="domain" description="CMP/dCMP-type deaminase" evidence="1">
    <location>
        <begin position="21"/>
        <end position="84"/>
    </location>
</feature>
<dbReference type="AlphaFoldDB" id="A0A2B7XB30"/>
<name>A0A2B7XB30_9EURO</name>
<evidence type="ECO:0000313" key="2">
    <source>
        <dbReference type="EMBL" id="PGH08854.1"/>
    </source>
</evidence>
<comment type="caution">
    <text evidence="2">The sequence shown here is derived from an EMBL/GenBank/DDBJ whole genome shotgun (WGS) entry which is preliminary data.</text>
</comment>
<dbReference type="GO" id="GO:0006139">
    <property type="term" value="P:nucleobase-containing compound metabolic process"/>
    <property type="evidence" value="ECO:0007669"/>
    <property type="project" value="UniProtKB-ARBA"/>
</dbReference>